<organism evidence="4 5">
    <name type="scientific">Nocardia arthritidis</name>
    <dbReference type="NCBI Taxonomy" id="228602"/>
    <lineage>
        <taxon>Bacteria</taxon>
        <taxon>Bacillati</taxon>
        <taxon>Actinomycetota</taxon>
        <taxon>Actinomycetes</taxon>
        <taxon>Mycobacteriales</taxon>
        <taxon>Nocardiaceae</taxon>
        <taxon>Nocardia</taxon>
    </lineage>
</organism>
<keyword evidence="2" id="KW-0812">Transmembrane</keyword>
<evidence type="ECO:0000256" key="2">
    <source>
        <dbReference type="SAM" id="Phobius"/>
    </source>
</evidence>
<feature type="domain" description="DUF8017" evidence="3">
    <location>
        <begin position="345"/>
        <end position="520"/>
    </location>
</feature>
<feature type="compositionally biased region" description="Polar residues" evidence="1">
    <location>
        <begin position="238"/>
        <end position="253"/>
    </location>
</feature>
<dbReference type="AlphaFoldDB" id="A0A6G9Y5E1"/>
<feature type="compositionally biased region" description="Polar residues" evidence="1">
    <location>
        <begin position="215"/>
        <end position="229"/>
    </location>
</feature>
<feature type="compositionally biased region" description="Low complexity" evidence="1">
    <location>
        <begin position="326"/>
        <end position="341"/>
    </location>
</feature>
<keyword evidence="5" id="KW-1185">Reference proteome</keyword>
<protein>
    <recommendedName>
        <fullName evidence="3">DUF8017 domain-containing protein</fullName>
    </recommendedName>
</protein>
<feature type="compositionally biased region" description="Polar residues" evidence="1">
    <location>
        <begin position="300"/>
        <end position="325"/>
    </location>
</feature>
<feature type="transmembrane region" description="Helical" evidence="2">
    <location>
        <begin position="276"/>
        <end position="298"/>
    </location>
</feature>
<dbReference type="Proteomes" id="UP000503540">
    <property type="component" value="Chromosome"/>
</dbReference>
<accession>A0A6G9Y5E1</accession>
<dbReference type="RefSeq" id="WP_167471565.1">
    <property type="nucleotide sequence ID" value="NZ_CP046172.1"/>
</dbReference>
<dbReference type="EMBL" id="CP046172">
    <property type="protein sequence ID" value="QIS08293.1"/>
    <property type="molecule type" value="Genomic_DNA"/>
</dbReference>
<gene>
    <name evidence="4" type="ORF">F5544_01860</name>
</gene>
<feature type="compositionally biased region" description="Polar residues" evidence="1">
    <location>
        <begin position="85"/>
        <end position="99"/>
    </location>
</feature>
<evidence type="ECO:0000259" key="3">
    <source>
        <dbReference type="Pfam" id="PF26056"/>
    </source>
</evidence>
<keyword evidence="2" id="KW-0472">Membrane</keyword>
<reference evidence="4 5" key="1">
    <citation type="journal article" date="2019" name="ACS Chem. Biol.">
        <title>Identification and Mobilization of a Cryptic Antibiotic Biosynthesis Gene Locus from a Human-Pathogenic Nocardia Isolate.</title>
        <authorList>
            <person name="Herisse M."/>
            <person name="Ishida K."/>
            <person name="Porter J.L."/>
            <person name="Howden B."/>
            <person name="Hertweck C."/>
            <person name="Stinear T.P."/>
            <person name="Pidot S.J."/>
        </authorList>
    </citation>
    <scope>NUCLEOTIDE SEQUENCE [LARGE SCALE GENOMIC DNA]</scope>
    <source>
        <strain evidence="4 5">AUSMDU00012717</strain>
    </source>
</reference>
<dbReference type="Pfam" id="PF26056">
    <property type="entry name" value="DUF8017"/>
    <property type="match status" value="1"/>
</dbReference>
<feature type="compositionally biased region" description="Low complexity" evidence="1">
    <location>
        <begin position="194"/>
        <end position="213"/>
    </location>
</feature>
<feature type="compositionally biased region" description="Polar residues" evidence="1">
    <location>
        <begin position="113"/>
        <end position="127"/>
    </location>
</feature>
<sequence>METPSAESDSASADSTKPTEQLRRPDSATAPTETIHRRPAAAEPEESPKPAPQQDDSELTVRTEYGDKPFSIDEPSDATGGKSDSAPQQVSSHGRTEQLTRPIGTMTPHGVTEQPSGTPQWPSTFGTPSKAAPTPWQAPNGQSAQSNSPWQAPSAPAAQPDSPRPTSGTPTAQPDSPWQAPGTAAAQSDSPWQTPGGTAPPASSPQASAGWGQHQAGTSWQSGGVTQYPSGADPLYGNASQVGNAPQFGNPQQFPAAGRFGSTPPGGQPPGNRGKLLLGVGIGLLVVIALVVAVTLALSSGSPDSDAKSTGTTESLVSALTTSPGAPTKSPTAKPSPSAAAGNMAPVVPGFQVVDAPDVGAAYDVPSGWAISAQGALGGPPDGIIGKGYAVDGKGYCPGSSRTISLLTGSDDKDSVRVATDFGAKSARAAYADPSGGKAGAPQPLASLDGLQHGTFVETRGSVSQPKPGCARQYSIYTFAMPSEEEDGNFVMVIAADTGVPNAIDAETAKRIFTSIRPHKT</sequence>
<dbReference type="KEGG" id="nah:F5544_01860"/>
<feature type="compositionally biased region" description="Basic and acidic residues" evidence="1">
    <location>
        <begin position="59"/>
        <end position="71"/>
    </location>
</feature>
<feature type="compositionally biased region" description="Low complexity" evidence="1">
    <location>
        <begin position="142"/>
        <end position="161"/>
    </location>
</feature>
<feature type="region of interest" description="Disordered" evidence="1">
    <location>
        <begin position="300"/>
        <end position="341"/>
    </location>
</feature>
<feature type="region of interest" description="Disordered" evidence="1">
    <location>
        <begin position="1"/>
        <end position="272"/>
    </location>
</feature>
<keyword evidence="2" id="KW-1133">Transmembrane helix</keyword>
<proteinExistence type="predicted"/>
<evidence type="ECO:0000313" key="4">
    <source>
        <dbReference type="EMBL" id="QIS08293.1"/>
    </source>
</evidence>
<dbReference type="InterPro" id="IPR058330">
    <property type="entry name" value="DUF8017"/>
</dbReference>
<evidence type="ECO:0000313" key="5">
    <source>
        <dbReference type="Proteomes" id="UP000503540"/>
    </source>
</evidence>
<evidence type="ECO:0000256" key="1">
    <source>
        <dbReference type="SAM" id="MobiDB-lite"/>
    </source>
</evidence>
<feature type="compositionally biased region" description="Low complexity" evidence="1">
    <location>
        <begin position="1"/>
        <end position="15"/>
    </location>
</feature>
<name>A0A6G9Y5E1_9NOCA</name>
<feature type="compositionally biased region" description="Polar residues" evidence="1">
    <location>
        <begin position="164"/>
        <end position="176"/>
    </location>
</feature>